<dbReference type="InterPro" id="IPR001789">
    <property type="entry name" value="Sig_transdc_resp-reg_receiver"/>
</dbReference>
<protein>
    <submittedName>
        <fullName evidence="4">Response regulator</fullName>
    </submittedName>
</protein>
<feature type="domain" description="Response regulatory" evidence="3">
    <location>
        <begin position="38"/>
        <end position="150"/>
    </location>
</feature>
<dbReference type="InterPro" id="IPR050595">
    <property type="entry name" value="Bact_response_regulator"/>
</dbReference>
<reference evidence="4 5" key="1">
    <citation type="submission" date="2019-08" db="EMBL/GenBank/DDBJ databases">
        <title>Amphibian skin-associated Pigmentiphaga: genome sequence and occurrence across geography and hosts.</title>
        <authorList>
            <person name="Bletz M.C."/>
            <person name="Bunk B."/>
            <person name="Sproeer C."/>
            <person name="Biwer P."/>
            <person name="Reiter S."/>
            <person name="Rabemananjara F.C.E."/>
            <person name="Schulz S."/>
            <person name="Overmann J."/>
            <person name="Vences M."/>
        </authorList>
    </citation>
    <scope>NUCLEOTIDE SEQUENCE [LARGE SCALE GENOMIC DNA]</scope>
    <source>
        <strain evidence="4 5">Mada1488</strain>
    </source>
</reference>
<keyword evidence="5" id="KW-1185">Reference proteome</keyword>
<evidence type="ECO:0000313" key="5">
    <source>
        <dbReference type="Proteomes" id="UP000325161"/>
    </source>
</evidence>
<dbReference type="SUPFAM" id="SSF52172">
    <property type="entry name" value="CheY-like"/>
    <property type="match status" value="1"/>
</dbReference>
<evidence type="ECO:0000256" key="2">
    <source>
        <dbReference type="PROSITE-ProRule" id="PRU00169"/>
    </source>
</evidence>
<proteinExistence type="predicted"/>
<evidence type="ECO:0000313" key="4">
    <source>
        <dbReference type="EMBL" id="QEI07814.1"/>
    </source>
</evidence>
<dbReference type="InterPro" id="IPR011006">
    <property type="entry name" value="CheY-like_superfamily"/>
</dbReference>
<dbReference type="Proteomes" id="UP000325161">
    <property type="component" value="Chromosome"/>
</dbReference>
<sequence length="179" mass="19081">MYGPCMEAPEDRGLGGGASRGCAFTANQIYSRAGTAMRILIVEDDPAHAYQAVATLEAEGHEVFGPALNSDEAFQWASSENLELALVAVEFGGQRAGIELARQLHGRHGLPAVFVSTADGVAPEHQDAALGLLRKPFEPADLVDSVLVAQCLLNGGWPPPPPVPRPMEIFHRAGMWDQV</sequence>
<dbReference type="PROSITE" id="PS50110">
    <property type="entry name" value="RESPONSE_REGULATORY"/>
    <property type="match status" value="1"/>
</dbReference>
<gene>
    <name evidence="4" type="ORF">FXN63_19720</name>
</gene>
<dbReference type="SMART" id="SM00448">
    <property type="entry name" value="REC"/>
    <property type="match status" value="1"/>
</dbReference>
<dbReference type="OrthoDB" id="9802155at2"/>
<dbReference type="EMBL" id="CP043046">
    <property type="protein sequence ID" value="QEI07814.1"/>
    <property type="molecule type" value="Genomic_DNA"/>
</dbReference>
<organism evidence="4 5">
    <name type="scientific">Pigmentiphaga aceris</name>
    <dbReference type="NCBI Taxonomy" id="1940612"/>
    <lineage>
        <taxon>Bacteria</taxon>
        <taxon>Pseudomonadati</taxon>
        <taxon>Pseudomonadota</taxon>
        <taxon>Betaproteobacteria</taxon>
        <taxon>Burkholderiales</taxon>
        <taxon>Alcaligenaceae</taxon>
        <taxon>Pigmentiphaga</taxon>
    </lineage>
</organism>
<evidence type="ECO:0000259" key="3">
    <source>
        <dbReference type="PROSITE" id="PS50110"/>
    </source>
</evidence>
<dbReference type="AlphaFoldDB" id="A0A5C0B1R2"/>
<dbReference type="Pfam" id="PF00072">
    <property type="entry name" value="Response_reg"/>
    <property type="match status" value="1"/>
</dbReference>
<dbReference type="PANTHER" id="PTHR44591">
    <property type="entry name" value="STRESS RESPONSE REGULATOR PROTEIN 1"/>
    <property type="match status" value="1"/>
</dbReference>
<comment type="caution">
    <text evidence="2">Lacks conserved residue(s) required for the propagation of feature annotation.</text>
</comment>
<evidence type="ECO:0000256" key="1">
    <source>
        <dbReference type="ARBA" id="ARBA00022553"/>
    </source>
</evidence>
<dbReference type="PANTHER" id="PTHR44591:SF3">
    <property type="entry name" value="RESPONSE REGULATORY DOMAIN-CONTAINING PROTEIN"/>
    <property type="match status" value="1"/>
</dbReference>
<dbReference type="KEGG" id="pacr:FXN63_19720"/>
<dbReference type="GO" id="GO:0000160">
    <property type="term" value="P:phosphorelay signal transduction system"/>
    <property type="evidence" value="ECO:0007669"/>
    <property type="project" value="InterPro"/>
</dbReference>
<keyword evidence="1" id="KW-0597">Phosphoprotein</keyword>
<accession>A0A5C0B1R2</accession>
<name>A0A5C0B1R2_9BURK</name>
<dbReference type="Gene3D" id="3.40.50.2300">
    <property type="match status" value="1"/>
</dbReference>